<organism evidence="2 3">
    <name type="scientific">Coniochaeta ligniaria NRRL 30616</name>
    <dbReference type="NCBI Taxonomy" id="1408157"/>
    <lineage>
        <taxon>Eukaryota</taxon>
        <taxon>Fungi</taxon>
        <taxon>Dikarya</taxon>
        <taxon>Ascomycota</taxon>
        <taxon>Pezizomycotina</taxon>
        <taxon>Sordariomycetes</taxon>
        <taxon>Sordariomycetidae</taxon>
        <taxon>Coniochaetales</taxon>
        <taxon>Coniochaetaceae</taxon>
        <taxon>Coniochaeta</taxon>
    </lineage>
</organism>
<dbReference type="InterPro" id="IPR052741">
    <property type="entry name" value="Mitochondrial_HTD2"/>
</dbReference>
<dbReference type="Pfam" id="PF13452">
    <property type="entry name" value="FAS1_DH_region"/>
    <property type="match status" value="1"/>
</dbReference>
<dbReference type="PANTHER" id="PTHR28152:SF2">
    <property type="entry name" value="N-TERMINAL OF MAOC-LIKE DEHYDRATASE DOMAIN-CONTAINING PROTEIN"/>
    <property type="match status" value="1"/>
</dbReference>
<dbReference type="OrthoDB" id="3257538at2759"/>
<gene>
    <name evidence="2" type="ORF">CONLIGDRAFT_574105</name>
</gene>
<accession>A0A1J7IT80</accession>
<dbReference type="GO" id="GO:0005739">
    <property type="term" value="C:mitochondrion"/>
    <property type="evidence" value="ECO:0007669"/>
    <property type="project" value="TreeGrafter"/>
</dbReference>
<dbReference type="Proteomes" id="UP000182658">
    <property type="component" value="Unassembled WGS sequence"/>
</dbReference>
<evidence type="ECO:0000313" key="3">
    <source>
        <dbReference type="Proteomes" id="UP000182658"/>
    </source>
</evidence>
<evidence type="ECO:0000313" key="2">
    <source>
        <dbReference type="EMBL" id="OIW30694.1"/>
    </source>
</evidence>
<sequence>MRPRIPTSFGAWSVANRCWSRSLATNASEAAAQLMSKFRDQTIIRKQTLDGNQLQRLCLTLGRPAVEPGLDTRKEAPPDGTPIPPGYHLVYFTPADLESMLGPDGTDQTYNAPAPFSRRMWAGGQMTWENNVQLRIGDVVEEHTTLRGATAKQSRSAGEMVLVDVRKEFRTERGLSLVDERSWVFRPPPAKAHALAAYQDQRHNADLVSQRRCATPTEKVSSHFGSASFPERHLRWSPVALFRFSALTFNAHMIHYNETWTRTVEGHPDVVVHGPLNLINMLDYWRDYHSNGDQHPRSISYRALSPIFVGETYAITTDSAGSDKHATELSVNKSGVVCMKGTITSLA</sequence>
<dbReference type="InterPro" id="IPR039569">
    <property type="entry name" value="FAS1-like_DH_region"/>
</dbReference>
<dbReference type="InterPro" id="IPR029069">
    <property type="entry name" value="HotDog_dom_sf"/>
</dbReference>
<dbReference type="STRING" id="1408157.A0A1J7IT80"/>
<dbReference type="Gene3D" id="3.10.129.10">
    <property type="entry name" value="Hotdog Thioesterase"/>
    <property type="match status" value="2"/>
</dbReference>
<protein>
    <recommendedName>
        <fullName evidence="1">FAS1-like dehydratase domain-containing protein</fullName>
    </recommendedName>
</protein>
<dbReference type="PANTHER" id="PTHR28152">
    <property type="entry name" value="HYDROXYACYL-THIOESTER DEHYDRATASE TYPE 2, MITOCHONDRIAL"/>
    <property type="match status" value="1"/>
</dbReference>
<keyword evidence="3" id="KW-1185">Reference proteome</keyword>
<dbReference type="AlphaFoldDB" id="A0A1J7IT80"/>
<evidence type="ECO:0000259" key="1">
    <source>
        <dbReference type="Pfam" id="PF13452"/>
    </source>
</evidence>
<dbReference type="GO" id="GO:0019171">
    <property type="term" value="F:(3R)-hydroxyacyl-[acyl-carrier-protein] dehydratase activity"/>
    <property type="evidence" value="ECO:0007669"/>
    <property type="project" value="TreeGrafter"/>
</dbReference>
<feature type="domain" description="FAS1-like dehydratase" evidence="1">
    <location>
        <begin position="93"/>
        <end position="177"/>
    </location>
</feature>
<dbReference type="SUPFAM" id="SSF54637">
    <property type="entry name" value="Thioesterase/thiol ester dehydrase-isomerase"/>
    <property type="match status" value="1"/>
</dbReference>
<dbReference type="FunFam" id="3.10.129.10:FF:000103">
    <property type="entry name" value="WGS project CABT00000000 data, contig 2.1"/>
    <property type="match status" value="1"/>
</dbReference>
<proteinExistence type="predicted"/>
<name>A0A1J7IT80_9PEZI</name>
<dbReference type="EMBL" id="KV875096">
    <property type="protein sequence ID" value="OIW30694.1"/>
    <property type="molecule type" value="Genomic_DNA"/>
</dbReference>
<dbReference type="InParanoid" id="A0A1J7IT80"/>
<reference evidence="2 3" key="1">
    <citation type="submission" date="2016-10" db="EMBL/GenBank/DDBJ databases">
        <title>Draft genome sequence of Coniochaeta ligniaria NRRL30616, a lignocellulolytic fungus for bioabatement of inhibitors in plant biomass hydrolysates.</title>
        <authorList>
            <consortium name="DOE Joint Genome Institute"/>
            <person name="Jimenez D.J."/>
            <person name="Hector R.E."/>
            <person name="Riley R."/>
            <person name="Sun H."/>
            <person name="Grigoriev I.V."/>
            <person name="Van Elsas J.D."/>
            <person name="Nichols N.N."/>
        </authorList>
    </citation>
    <scope>NUCLEOTIDE SEQUENCE [LARGE SCALE GENOMIC DNA]</scope>
    <source>
        <strain evidence="2 3">NRRL 30616</strain>
    </source>
</reference>